<dbReference type="InterPro" id="IPR052558">
    <property type="entry name" value="Siderophore_Hydrolase_D"/>
</dbReference>
<reference evidence="3 4" key="1">
    <citation type="submission" date="2019-12" db="EMBL/GenBank/DDBJ databases">
        <title>The whole genome sequencing of a strain isolated from a Mars analog, Dalangtan Playa.</title>
        <authorList>
            <person name="Huang T."/>
        </authorList>
    </citation>
    <scope>NUCLEOTIDE SEQUENCE [LARGE SCALE GENOMIC DNA]</scope>
    <source>
        <strain evidence="3 4">DP4-553-S</strain>
    </source>
</reference>
<dbReference type="Proteomes" id="UP000665043">
    <property type="component" value="Chromosome"/>
</dbReference>
<protein>
    <submittedName>
        <fullName evidence="3">Alpha/beta hydrolase</fullName>
    </submittedName>
</protein>
<evidence type="ECO:0000313" key="4">
    <source>
        <dbReference type="Proteomes" id="UP000665043"/>
    </source>
</evidence>
<dbReference type="InterPro" id="IPR000801">
    <property type="entry name" value="Esterase-like"/>
</dbReference>
<keyword evidence="4" id="KW-1185">Reference proteome</keyword>
<evidence type="ECO:0000256" key="1">
    <source>
        <dbReference type="ARBA" id="ARBA00005622"/>
    </source>
</evidence>
<keyword evidence="2 3" id="KW-0378">Hydrolase</keyword>
<sequence length="262" mass="30396">MEKKRRLSPGVKQFEIESSKNEHYQLMLSVPDKEVPIEGFPVFYVLDGNAFFHTIREMVRVQSHKPDKTGVVPMVIVGLGHPTEKDFDPAYRIRDYTFPIKNGKVPPQFSDYENGQAEAFANFIESEVKPLISEYVSINTQKQALFGHSLGGLFVLYSLFNYPGSFQRYVACSPSLWWDDRGIYRFFERWQNRIKRTTTDTRIFMAAGSLERDFMREDVRRLADRFAEWSPSLFSVYHEAEGENHISAVHSVISKILRFVSS</sequence>
<dbReference type="RefSeq" id="WP_209367772.1">
    <property type="nucleotide sequence ID" value="NZ_CP046956.1"/>
</dbReference>
<dbReference type="InterPro" id="IPR029058">
    <property type="entry name" value="AB_hydrolase_fold"/>
</dbReference>
<dbReference type="GO" id="GO:0016787">
    <property type="term" value="F:hydrolase activity"/>
    <property type="evidence" value="ECO:0007669"/>
    <property type="project" value="UniProtKB-KW"/>
</dbReference>
<dbReference type="SUPFAM" id="SSF53474">
    <property type="entry name" value="alpha/beta-Hydrolases"/>
    <property type="match status" value="1"/>
</dbReference>
<dbReference type="Pfam" id="PF00756">
    <property type="entry name" value="Esterase"/>
    <property type="match status" value="1"/>
</dbReference>
<gene>
    <name evidence="3" type="ORF">ERJ70_05550</name>
</gene>
<dbReference type="Gene3D" id="3.40.50.1820">
    <property type="entry name" value="alpha/beta hydrolase"/>
    <property type="match status" value="1"/>
</dbReference>
<evidence type="ECO:0000313" key="3">
    <source>
        <dbReference type="EMBL" id="QTM98807.1"/>
    </source>
</evidence>
<accession>A0ABX7VPH9</accession>
<evidence type="ECO:0000256" key="2">
    <source>
        <dbReference type="ARBA" id="ARBA00022801"/>
    </source>
</evidence>
<dbReference type="EMBL" id="CP046956">
    <property type="protein sequence ID" value="QTM98807.1"/>
    <property type="molecule type" value="Genomic_DNA"/>
</dbReference>
<organism evidence="3 4">
    <name type="scientific">Sediminibacillus dalangtanensis</name>
    <dbReference type="NCBI Taxonomy" id="2729421"/>
    <lineage>
        <taxon>Bacteria</taxon>
        <taxon>Bacillati</taxon>
        <taxon>Bacillota</taxon>
        <taxon>Bacilli</taxon>
        <taxon>Bacillales</taxon>
        <taxon>Bacillaceae</taxon>
        <taxon>Sediminibacillus</taxon>
    </lineage>
</organism>
<dbReference type="PANTHER" id="PTHR40841">
    <property type="entry name" value="SIDEROPHORE TRIACETYLFUSARININE C ESTERASE"/>
    <property type="match status" value="1"/>
</dbReference>
<name>A0ABX7VPH9_9BACI</name>
<comment type="similarity">
    <text evidence="1">Belongs to the esterase D family.</text>
</comment>
<dbReference type="PANTHER" id="PTHR40841:SF2">
    <property type="entry name" value="SIDEROPHORE-DEGRADING ESTERASE (EUROFUNG)"/>
    <property type="match status" value="1"/>
</dbReference>
<proteinExistence type="inferred from homology"/>